<name>A0A9W8J456_9AGAR</name>
<evidence type="ECO:0000313" key="2">
    <source>
        <dbReference type="Proteomes" id="UP001140091"/>
    </source>
</evidence>
<dbReference type="EMBL" id="JANBPK010000952">
    <property type="protein sequence ID" value="KAJ2927887.1"/>
    <property type="molecule type" value="Genomic_DNA"/>
</dbReference>
<gene>
    <name evidence="1" type="ORF">H1R20_g9197</name>
</gene>
<comment type="caution">
    <text evidence="1">The sequence shown here is derived from an EMBL/GenBank/DDBJ whole genome shotgun (WGS) entry which is preliminary data.</text>
</comment>
<feature type="non-terminal residue" evidence="1">
    <location>
        <position position="205"/>
    </location>
</feature>
<accession>A0A9W8J456</accession>
<dbReference type="Proteomes" id="UP001140091">
    <property type="component" value="Unassembled WGS sequence"/>
</dbReference>
<protein>
    <submittedName>
        <fullName evidence="1">Uncharacterized protein</fullName>
    </submittedName>
</protein>
<dbReference type="AlphaFoldDB" id="A0A9W8J456"/>
<sequence length="205" mass="22952">MIANGADVKGGEWASPPSLPDFGKVPLLGGARRDKNLDRKDHVNKSIYTTATREHYKRNGVDRTLLDQVRQCVKDETEKYGRKPFVMDVVLDLKARWAENLCQTLLVYDDEEGDNLRHVGAVNHRTYDFKDQEGVDAYWADQEEIWRNFGTESAVGLEASSIHSEDADLAVDILGGRIGISRFPMSRERSTVTRSPGSADDVGAR</sequence>
<reference evidence="1" key="1">
    <citation type="submission" date="2022-06" db="EMBL/GenBank/DDBJ databases">
        <title>Genome Sequence of Candolleomyces eurysporus.</title>
        <authorList>
            <person name="Buettner E."/>
        </authorList>
    </citation>
    <scope>NUCLEOTIDE SEQUENCE</scope>
    <source>
        <strain evidence="1">VTCC 930004</strain>
    </source>
</reference>
<evidence type="ECO:0000313" key="1">
    <source>
        <dbReference type="EMBL" id="KAJ2927887.1"/>
    </source>
</evidence>
<organism evidence="1 2">
    <name type="scientific">Candolleomyces eurysporus</name>
    <dbReference type="NCBI Taxonomy" id="2828524"/>
    <lineage>
        <taxon>Eukaryota</taxon>
        <taxon>Fungi</taxon>
        <taxon>Dikarya</taxon>
        <taxon>Basidiomycota</taxon>
        <taxon>Agaricomycotina</taxon>
        <taxon>Agaricomycetes</taxon>
        <taxon>Agaricomycetidae</taxon>
        <taxon>Agaricales</taxon>
        <taxon>Agaricineae</taxon>
        <taxon>Psathyrellaceae</taxon>
        <taxon>Candolleomyces</taxon>
    </lineage>
</organism>
<keyword evidence="2" id="KW-1185">Reference proteome</keyword>
<dbReference type="OrthoDB" id="2989199at2759"/>
<proteinExistence type="predicted"/>